<evidence type="ECO:0000259" key="5">
    <source>
        <dbReference type="PROSITE" id="PS50977"/>
    </source>
</evidence>
<evidence type="ECO:0000313" key="7">
    <source>
        <dbReference type="Proteomes" id="UP001156601"/>
    </source>
</evidence>
<feature type="domain" description="HTH tetR-type" evidence="5">
    <location>
        <begin position="8"/>
        <end position="68"/>
    </location>
</feature>
<comment type="caution">
    <text evidence="6">The sequence shown here is derived from an EMBL/GenBank/DDBJ whole genome shotgun (WGS) entry which is preliminary data.</text>
</comment>
<dbReference type="InterPro" id="IPR009057">
    <property type="entry name" value="Homeodomain-like_sf"/>
</dbReference>
<reference evidence="6" key="1">
    <citation type="journal article" date="2014" name="Int. J. Syst. Evol. Microbiol.">
        <title>Complete genome sequence of Corynebacterium casei LMG S-19264T (=DSM 44701T), isolated from a smear-ripened cheese.</title>
        <authorList>
            <consortium name="US DOE Joint Genome Institute (JGI-PGF)"/>
            <person name="Walter F."/>
            <person name="Albersmeier A."/>
            <person name="Kalinowski J."/>
            <person name="Ruckert C."/>
        </authorList>
    </citation>
    <scope>NUCLEOTIDE SEQUENCE</scope>
    <source>
        <strain evidence="6">NBRC 110023</strain>
    </source>
</reference>
<dbReference type="SUPFAM" id="SSF48498">
    <property type="entry name" value="Tetracyclin repressor-like, C-terminal domain"/>
    <property type="match status" value="1"/>
</dbReference>
<dbReference type="SUPFAM" id="SSF46689">
    <property type="entry name" value="Homeodomain-like"/>
    <property type="match status" value="1"/>
</dbReference>
<dbReference type="Gene3D" id="1.10.357.10">
    <property type="entry name" value="Tetracycline Repressor, domain 2"/>
    <property type="match status" value="1"/>
</dbReference>
<evidence type="ECO:0000256" key="4">
    <source>
        <dbReference type="PROSITE-ProRule" id="PRU00335"/>
    </source>
</evidence>
<dbReference type="Gene3D" id="1.10.10.60">
    <property type="entry name" value="Homeodomain-like"/>
    <property type="match status" value="1"/>
</dbReference>
<dbReference type="GO" id="GO:0003677">
    <property type="term" value="F:DNA binding"/>
    <property type="evidence" value="ECO:0007669"/>
    <property type="project" value="UniProtKB-UniRule"/>
</dbReference>
<dbReference type="InterPro" id="IPR001647">
    <property type="entry name" value="HTH_TetR"/>
</dbReference>
<feature type="DNA-binding region" description="H-T-H motif" evidence="4">
    <location>
        <begin position="31"/>
        <end position="50"/>
    </location>
</feature>
<dbReference type="AlphaFoldDB" id="A0AA37SWV5"/>
<reference evidence="6" key="2">
    <citation type="submission" date="2023-01" db="EMBL/GenBank/DDBJ databases">
        <title>Draft genome sequence of Agaribacter marinus strain NBRC 110023.</title>
        <authorList>
            <person name="Sun Q."/>
            <person name="Mori K."/>
        </authorList>
    </citation>
    <scope>NUCLEOTIDE SEQUENCE</scope>
    <source>
        <strain evidence="6">NBRC 110023</strain>
    </source>
</reference>
<evidence type="ECO:0000256" key="2">
    <source>
        <dbReference type="ARBA" id="ARBA00023125"/>
    </source>
</evidence>
<keyword evidence="1" id="KW-0805">Transcription regulation</keyword>
<organism evidence="6 7">
    <name type="scientific">Agaribacter marinus</name>
    <dbReference type="NCBI Taxonomy" id="1431249"/>
    <lineage>
        <taxon>Bacteria</taxon>
        <taxon>Pseudomonadati</taxon>
        <taxon>Pseudomonadota</taxon>
        <taxon>Gammaproteobacteria</taxon>
        <taxon>Alteromonadales</taxon>
        <taxon>Alteromonadaceae</taxon>
        <taxon>Agaribacter</taxon>
    </lineage>
</organism>
<proteinExistence type="predicted"/>
<evidence type="ECO:0000313" key="6">
    <source>
        <dbReference type="EMBL" id="GLR69630.1"/>
    </source>
</evidence>
<evidence type="ECO:0000256" key="1">
    <source>
        <dbReference type="ARBA" id="ARBA00023015"/>
    </source>
</evidence>
<keyword evidence="7" id="KW-1185">Reference proteome</keyword>
<name>A0AA37SWV5_9ALTE</name>
<evidence type="ECO:0000256" key="3">
    <source>
        <dbReference type="ARBA" id="ARBA00023163"/>
    </source>
</evidence>
<dbReference type="PROSITE" id="PS50977">
    <property type="entry name" value="HTH_TETR_2"/>
    <property type="match status" value="1"/>
</dbReference>
<dbReference type="RefSeq" id="WP_284215953.1">
    <property type="nucleotide sequence ID" value="NZ_BSOT01000005.1"/>
</dbReference>
<dbReference type="Proteomes" id="UP001156601">
    <property type="component" value="Unassembled WGS sequence"/>
</dbReference>
<accession>A0AA37SWV5</accession>
<gene>
    <name evidence="6" type="primary">mexR</name>
    <name evidence="6" type="ORF">GCM10007852_05380</name>
</gene>
<sequence length="198" mass="22048">MAAGRNRNFDKDIALEKAMFVFWKNGYPGTSLTDLTTAMGVNKSSLYATFVNKEVLFNQAMELYLKKHGMIHFVELSKAELSLNQRIRNYLLSSAEMITNSNLPIGCLVCHSTSEATGSGLPENSSSIINNINKQTLLTLTNFFEKEQQQGNLSIDKSPTVVADYLLTLQFGLAVSARNGNSFDELKNIIDYSLTVFR</sequence>
<dbReference type="InterPro" id="IPR036271">
    <property type="entry name" value="Tet_transcr_reg_TetR-rel_C_sf"/>
</dbReference>
<protein>
    <submittedName>
        <fullName evidence="6">TetR family transcriptional regulator</fullName>
    </submittedName>
</protein>
<keyword evidence="3" id="KW-0804">Transcription</keyword>
<dbReference type="PANTHER" id="PTHR47506:SF1">
    <property type="entry name" value="HTH-TYPE TRANSCRIPTIONAL REGULATOR YJDC"/>
    <property type="match status" value="1"/>
</dbReference>
<dbReference type="PANTHER" id="PTHR47506">
    <property type="entry name" value="TRANSCRIPTIONAL REGULATORY PROTEIN"/>
    <property type="match status" value="1"/>
</dbReference>
<dbReference type="Pfam" id="PF00440">
    <property type="entry name" value="TetR_N"/>
    <property type="match status" value="1"/>
</dbReference>
<keyword evidence="2 4" id="KW-0238">DNA-binding</keyword>
<dbReference type="EMBL" id="BSOT01000005">
    <property type="protein sequence ID" value="GLR69630.1"/>
    <property type="molecule type" value="Genomic_DNA"/>
</dbReference>